<dbReference type="GO" id="GO:0046872">
    <property type="term" value="F:metal ion binding"/>
    <property type="evidence" value="ECO:0007669"/>
    <property type="project" value="UniProtKB-KW"/>
</dbReference>
<feature type="domain" description="4Fe-4S ferredoxin-type" evidence="5">
    <location>
        <begin position="93"/>
        <end position="126"/>
    </location>
</feature>
<name>A0A4Z0QWY2_9FIRM</name>
<dbReference type="EMBL" id="SPQQ01000024">
    <property type="protein sequence ID" value="TGE34930.1"/>
    <property type="molecule type" value="Genomic_DNA"/>
</dbReference>
<keyword evidence="1" id="KW-0004">4Fe-4S</keyword>
<dbReference type="OrthoDB" id="9810688at2"/>
<dbReference type="RefSeq" id="WP_135552796.1">
    <property type="nucleotide sequence ID" value="NZ_SPQQ01000024.1"/>
</dbReference>
<feature type="domain" description="4Fe-4S ferredoxin-type" evidence="5">
    <location>
        <begin position="128"/>
        <end position="157"/>
    </location>
</feature>
<dbReference type="InterPro" id="IPR017900">
    <property type="entry name" value="4Fe4S_Fe_S_CS"/>
</dbReference>
<dbReference type="PROSITE" id="PS51379">
    <property type="entry name" value="4FE4S_FER_2"/>
    <property type="match status" value="3"/>
</dbReference>
<dbReference type="GO" id="GO:0051539">
    <property type="term" value="F:4 iron, 4 sulfur cluster binding"/>
    <property type="evidence" value="ECO:0007669"/>
    <property type="project" value="UniProtKB-KW"/>
</dbReference>
<keyword evidence="3" id="KW-0408">Iron</keyword>
<dbReference type="SUPFAM" id="SSF54862">
    <property type="entry name" value="4Fe-4S ferredoxins"/>
    <property type="match status" value="1"/>
</dbReference>
<evidence type="ECO:0000256" key="1">
    <source>
        <dbReference type="ARBA" id="ARBA00022485"/>
    </source>
</evidence>
<evidence type="ECO:0000313" key="6">
    <source>
        <dbReference type="EMBL" id="TGE34930.1"/>
    </source>
</evidence>
<keyword evidence="7" id="KW-1185">Reference proteome</keyword>
<dbReference type="CDD" id="cd16371">
    <property type="entry name" value="DMSOR_beta_like"/>
    <property type="match status" value="1"/>
</dbReference>
<dbReference type="Gene3D" id="3.30.70.20">
    <property type="match status" value="2"/>
</dbReference>
<dbReference type="PROSITE" id="PS00198">
    <property type="entry name" value="4FE4S_FER_1"/>
    <property type="match status" value="1"/>
</dbReference>
<reference evidence="6 7" key="1">
    <citation type="submission" date="2019-03" db="EMBL/GenBank/DDBJ databases">
        <title>Draft Genome Sequence of Desulfosporosinus fructosivorans Strain 63.6F, Isolated from Marine Sediment in the Baltic Sea.</title>
        <authorList>
            <person name="Hausmann B."/>
            <person name="Vandieken V."/>
            <person name="Pjevac P."/>
            <person name="Schreck K."/>
            <person name="Herbold C.W."/>
            <person name="Loy A."/>
        </authorList>
    </citation>
    <scope>NUCLEOTIDE SEQUENCE [LARGE SCALE GENOMIC DNA]</scope>
    <source>
        <strain evidence="6 7">63.6F</strain>
    </source>
</reference>
<keyword evidence="4" id="KW-0411">Iron-sulfur</keyword>
<gene>
    <name evidence="6" type="ORF">E4K67_28000</name>
</gene>
<evidence type="ECO:0000256" key="3">
    <source>
        <dbReference type="ARBA" id="ARBA00023004"/>
    </source>
</evidence>
<dbReference type="InterPro" id="IPR050954">
    <property type="entry name" value="ET_IronSulfur_Cluster-Binding"/>
</dbReference>
<feature type="domain" description="4Fe-4S ferredoxin-type" evidence="5">
    <location>
        <begin position="57"/>
        <end position="86"/>
    </location>
</feature>
<dbReference type="PROSITE" id="PS51318">
    <property type="entry name" value="TAT"/>
    <property type="match status" value="1"/>
</dbReference>
<dbReference type="Pfam" id="PF13247">
    <property type="entry name" value="Fer4_11"/>
    <property type="match status" value="1"/>
</dbReference>
<keyword evidence="2" id="KW-0479">Metal-binding</keyword>
<dbReference type="AlphaFoldDB" id="A0A4Z0QWY2"/>
<comment type="caution">
    <text evidence="6">The sequence shown here is derived from an EMBL/GenBank/DDBJ whole genome shotgun (WGS) entry which is preliminary data.</text>
</comment>
<dbReference type="InterPro" id="IPR006311">
    <property type="entry name" value="TAT_signal"/>
</dbReference>
<dbReference type="InterPro" id="IPR017896">
    <property type="entry name" value="4Fe4S_Fe-S-bd"/>
</dbReference>
<sequence>MSRNKFVTLSRRTVIKGGILLGTAIAIGVIPTKILQAEEKVGVGVEEGVATNPKMQVGFSYDEGKCIKCEACVKTCQANYNWETEAPWRKLLKNSEGDALSMSCNHCADPACAKVCPVAAYSKRESDGIVIQNSAKCVGCGYCSYACPYHAPNIQKQLGAVSKCHFCYELQDAGNVPLCVGVCPTQVLTMGDMKELSKKGDLNYKGLPNTDITHPSMIAIPKE</sequence>
<evidence type="ECO:0000259" key="5">
    <source>
        <dbReference type="PROSITE" id="PS51379"/>
    </source>
</evidence>
<evidence type="ECO:0000313" key="7">
    <source>
        <dbReference type="Proteomes" id="UP000298460"/>
    </source>
</evidence>
<organism evidence="6 7">
    <name type="scientific">Desulfosporosinus fructosivorans</name>
    <dbReference type="NCBI Taxonomy" id="2018669"/>
    <lineage>
        <taxon>Bacteria</taxon>
        <taxon>Bacillati</taxon>
        <taxon>Bacillota</taxon>
        <taxon>Clostridia</taxon>
        <taxon>Eubacteriales</taxon>
        <taxon>Desulfitobacteriaceae</taxon>
        <taxon>Desulfosporosinus</taxon>
    </lineage>
</organism>
<evidence type="ECO:0000256" key="4">
    <source>
        <dbReference type="ARBA" id="ARBA00023014"/>
    </source>
</evidence>
<proteinExistence type="predicted"/>
<protein>
    <submittedName>
        <fullName evidence="6">4Fe-4S dicluster domain-containing protein</fullName>
    </submittedName>
</protein>
<dbReference type="PANTHER" id="PTHR43177:SF3">
    <property type="entry name" value="PROTEIN NRFC HOMOLOG"/>
    <property type="match status" value="1"/>
</dbReference>
<evidence type="ECO:0000256" key="2">
    <source>
        <dbReference type="ARBA" id="ARBA00022723"/>
    </source>
</evidence>
<accession>A0A4Z0QWY2</accession>
<dbReference type="PANTHER" id="PTHR43177">
    <property type="entry name" value="PROTEIN NRFC"/>
    <property type="match status" value="1"/>
</dbReference>
<dbReference type="Proteomes" id="UP000298460">
    <property type="component" value="Unassembled WGS sequence"/>
</dbReference>